<dbReference type="EMBL" id="UINC01001070">
    <property type="protein sequence ID" value="SUZ69703.1"/>
    <property type="molecule type" value="Genomic_DNA"/>
</dbReference>
<reference evidence="1" key="1">
    <citation type="submission" date="2018-05" db="EMBL/GenBank/DDBJ databases">
        <authorList>
            <person name="Lanie J.A."/>
            <person name="Ng W.-L."/>
            <person name="Kazmierczak K.M."/>
            <person name="Andrzejewski T.M."/>
            <person name="Davidsen T.M."/>
            <person name="Wayne K.J."/>
            <person name="Tettelin H."/>
            <person name="Glass J.I."/>
            <person name="Rusch D."/>
            <person name="Podicherti R."/>
            <person name="Tsui H.-C.T."/>
            <person name="Winkler M.E."/>
        </authorList>
    </citation>
    <scope>NUCLEOTIDE SEQUENCE</scope>
</reference>
<gene>
    <name evidence="1" type="ORF">METZ01_LOCUS22557</name>
</gene>
<evidence type="ECO:0000313" key="1">
    <source>
        <dbReference type="EMBL" id="SUZ69703.1"/>
    </source>
</evidence>
<organism evidence="1">
    <name type="scientific">marine metagenome</name>
    <dbReference type="NCBI Taxonomy" id="408172"/>
    <lineage>
        <taxon>unclassified sequences</taxon>
        <taxon>metagenomes</taxon>
        <taxon>ecological metagenomes</taxon>
    </lineage>
</organism>
<sequence>MKNFHRLTAKILIGGVILITLPMILPAETLSQVLNGQNERTLLAQESQQRVEKVAEQTRKMEDKYRATLKEIDGLEIYNQLLELQIENQARVKVDLEKSIIVASQINRQIVPVMTKMIESLDQFVELDVPFLLEERNNRVDFLKELMQREDVTVAEKFRKVTEAYQIENDYGKTIETYKDTLDVDGKTLELDFLRIGRISFLYQSVDGQVSGVWNQKTRSWQDASDNRNEIKAGLRIAKKQVAPDLVILPVDSAEAI</sequence>
<accession>A0A381PWA6</accession>
<dbReference type="AlphaFoldDB" id="A0A381PWA6"/>
<dbReference type="InterPro" id="IPR016866">
    <property type="entry name" value="UCP028069"/>
</dbReference>
<protein>
    <recommendedName>
        <fullName evidence="2">DUF3450 domain-containing protein</fullName>
    </recommendedName>
</protein>
<evidence type="ECO:0008006" key="2">
    <source>
        <dbReference type="Google" id="ProtNLM"/>
    </source>
</evidence>
<dbReference type="PIRSF" id="PIRSF028069">
    <property type="entry name" value="UCP028069"/>
    <property type="match status" value="1"/>
</dbReference>
<name>A0A381PWA6_9ZZZZ</name>
<proteinExistence type="predicted"/>
<dbReference type="Pfam" id="PF11932">
    <property type="entry name" value="DUF3450"/>
    <property type="match status" value="1"/>
</dbReference>